<keyword evidence="4 6" id="KW-0472">Membrane</keyword>
<feature type="transmembrane region" description="Helical" evidence="6">
    <location>
        <begin position="162"/>
        <end position="180"/>
    </location>
</feature>
<comment type="subcellular location">
    <subcellularLocation>
        <location evidence="1">Membrane</location>
        <topology evidence="1">Multi-pass membrane protein</topology>
    </subcellularLocation>
</comment>
<dbReference type="RefSeq" id="XP_018064497.1">
    <property type="nucleotide sequence ID" value="XM_018218857.1"/>
</dbReference>
<dbReference type="Pfam" id="PF07690">
    <property type="entry name" value="MFS_1"/>
    <property type="match status" value="1"/>
</dbReference>
<evidence type="ECO:0000313" key="7">
    <source>
        <dbReference type="EMBL" id="KUJ10142.1"/>
    </source>
</evidence>
<dbReference type="Gene3D" id="1.20.1250.20">
    <property type="entry name" value="MFS general substrate transporter like domains"/>
    <property type="match status" value="1"/>
</dbReference>
<evidence type="ECO:0000256" key="2">
    <source>
        <dbReference type="ARBA" id="ARBA00022692"/>
    </source>
</evidence>
<dbReference type="OrthoDB" id="2533084at2759"/>
<feature type="transmembrane region" description="Helical" evidence="6">
    <location>
        <begin position="386"/>
        <end position="411"/>
    </location>
</feature>
<feature type="transmembrane region" description="Helical" evidence="6">
    <location>
        <begin position="359"/>
        <end position="379"/>
    </location>
</feature>
<gene>
    <name evidence="7" type="ORF">LY89DRAFT_723923</name>
</gene>
<accession>A0A132BCI6</accession>
<feature type="compositionally biased region" description="Basic and acidic residues" evidence="5">
    <location>
        <begin position="25"/>
        <end position="43"/>
    </location>
</feature>
<dbReference type="PANTHER" id="PTHR23502">
    <property type="entry name" value="MAJOR FACILITATOR SUPERFAMILY"/>
    <property type="match status" value="1"/>
</dbReference>
<dbReference type="EMBL" id="KQ947430">
    <property type="protein sequence ID" value="KUJ10142.1"/>
    <property type="molecule type" value="Genomic_DNA"/>
</dbReference>
<evidence type="ECO:0000256" key="1">
    <source>
        <dbReference type="ARBA" id="ARBA00004141"/>
    </source>
</evidence>
<organism evidence="7 8">
    <name type="scientific">Mollisia scopiformis</name>
    <name type="common">Conifer needle endophyte fungus</name>
    <name type="synonym">Phialocephala scopiformis</name>
    <dbReference type="NCBI Taxonomy" id="149040"/>
    <lineage>
        <taxon>Eukaryota</taxon>
        <taxon>Fungi</taxon>
        <taxon>Dikarya</taxon>
        <taxon>Ascomycota</taxon>
        <taxon>Pezizomycotina</taxon>
        <taxon>Leotiomycetes</taxon>
        <taxon>Helotiales</taxon>
        <taxon>Mollisiaceae</taxon>
        <taxon>Mollisia</taxon>
    </lineage>
</organism>
<evidence type="ECO:0000313" key="8">
    <source>
        <dbReference type="Proteomes" id="UP000070700"/>
    </source>
</evidence>
<proteinExistence type="predicted"/>
<feature type="compositionally biased region" description="Polar residues" evidence="5">
    <location>
        <begin position="1"/>
        <end position="17"/>
    </location>
</feature>
<sequence length="489" mass="53113">MAGTSNEKCDLDSTTSPEAPVLASSDRDDRGAVAPRQNKDTEKNASAGGTYFVKETTSDADDGLKLAKDGVTILIPQPSDDNEDPLNWTWLRKHKVLISLLLPSLLTDWGMTWGTTLFQAQAVTWGMSVPDVARSVSGGIFLQGPGGVLAVPFVQRYGRLPVLFWSQVLGFVMVLIATFMPNYASFTAFRTLQGFVATSPQVIGLSVVHDISSSTSLTVLERARKVNIWAFTFLLGPFLGPFVSSFLLSRISWQFDMGVLAMFYGVSAILVVLLGEETLYDRDKSWKPTAGASKISILVGIAGAKAKGQTSLMLVSKQLLELLIKPQLLLPTLYIMLLFTWAIGIVTTVTQFIRPPPYLLDNTQASLFYLAPIVGGLTLQKQLPVIGLAAAWSLMAFAQVASTTAISAYALDVFPHHAALASSWINFWRTTGGFCVTYFQTQWVAKSGAATTFGIQAAIIAFGFIFVIITQVMGARWRLKFPAPSIAEN</sequence>
<evidence type="ECO:0000256" key="3">
    <source>
        <dbReference type="ARBA" id="ARBA00022989"/>
    </source>
</evidence>
<dbReference type="GeneID" id="28828583"/>
<dbReference type="GO" id="GO:0005886">
    <property type="term" value="C:plasma membrane"/>
    <property type="evidence" value="ECO:0007669"/>
    <property type="project" value="TreeGrafter"/>
</dbReference>
<dbReference type="KEGG" id="psco:LY89DRAFT_723923"/>
<name>A0A132BCI6_MOLSC</name>
<feature type="region of interest" description="Disordered" evidence="5">
    <location>
        <begin position="1"/>
        <end position="50"/>
    </location>
</feature>
<keyword evidence="3 6" id="KW-1133">Transmembrane helix</keyword>
<evidence type="ECO:0000256" key="6">
    <source>
        <dbReference type="SAM" id="Phobius"/>
    </source>
</evidence>
<keyword evidence="8" id="KW-1185">Reference proteome</keyword>
<dbReference type="InterPro" id="IPR011701">
    <property type="entry name" value="MFS"/>
</dbReference>
<dbReference type="Proteomes" id="UP000070700">
    <property type="component" value="Unassembled WGS sequence"/>
</dbReference>
<evidence type="ECO:0000256" key="5">
    <source>
        <dbReference type="SAM" id="MobiDB-lite"/>
    </source>
</evidence>
<feature type="transmembrane region" description="Helical" evidence="6">
    <location>
        <begin position="453"/>
        <end position="473"/>
    </location>
</feature>
<dbReference type="PANTHER" id="PTHR23502:SF159">
    <property type="entry name" value="TRANSPORTER, PUTATIVE (AFU_ORTHOLOGUE AFUA_4G14230)-RELATED"/>
    <property type="match status" value="1"/>
</dbReference>
<dbReference type="AlphaFoldDB" id="A0A132BCI6"/>
<evidence type="ECO:0000256" key="4">
    <source>
        <dbReference type="ARBA" id="ARBA00023136"/>
    </source>
</evidence>
<feature type="transmembrane region" description="Helical" evidence="6">
    <location>
        <begin position="255"/>
        <end position="275"/>
    </location>
</feature>
<dbReference type="InterPro" id="IPR036259">
    <property type="entry name" value="MFS_trans_sf"/>
</dbReference>
<feature type="transmembrane region" description="Helical" evidence="6">
    <location>
        <begin position="228"/>
        <end position="248"/>
    </location>
</feature>
<keyword evidence="2 6" id="KW-0812">Transmembrane</keyword>
<dbReference type="InParanoid" id="A0A132BCI6"/>
<reference evidence="7 8" key="1">
    <citation type="submission" date="2015-10" db="EMBL/GenBank/DDBJ databases">
        <title>Full genome of DAOMC 229536 Phialocephala scopiformis, a fungal endophyte of spruce producing the potent anti-insectan compound rugulosin.</title>
        <authorList>
            <consortium name="DOE Joint Genome Institute"/>
            <person name="Walker A.K."/>
            <person name="Frasz S.L."/>
            <person name="Seifert K.A."/>
            <person name="Miller J.D."/>
            <person name="Mondo S.J."/>
            <person name="Labutti K."/>
            <person name="Lipzen A."/>
            <person name="Dockter R."/>
            <person name="Kennedy M."/>
            <person name="Grigoriev I.V."/>
            <person name="Spatafora J.W."/>
        </authorList>
    </citation>
    <scope>NUCLEOTIDE SEQUENCE [LARGE SCALE GENOMIC DNA]</scope>
    <source>
        <strain evidence="7 8">CBS 120377</strain>
    </source>
</reference>
<feature type="transmembrane region" description="Helical" evidence="6">
    <location>
        <begin position="328"/>
        <end position="353"/>
    </location>
</feature>
<protein>
    <submittedName>
        <fullName evidence="7">MFS general substrate transporter</fullName>
    </submittedName>
</protein>
<dbReference type="GO" id="GO:0022857">
    <property type="term" value="F:transmembrane transporter activity"/>
    <property type="evidence" value="ECO:0007669"/>
    <property type="project" value="InterPro"/>
</dbReference>
<dbReference type="SUPFAM" id="SSF103473">
    <property type="entry name" value="MFS general substrate transporter"/>
    <property type="match status" value="1"/>
</dbReference>